<name>A0A843TE51_COLES</name>
<reference evidence="3" key="1">
    <citation type="submission" date="2017-07" db="EMBL/GenBank/DDBJ databases">
        <title>Taro Niue Genome Assembly and Annotation.</title>
        <authorList>
            <person name="Atibalentja N."/>
            <person name="Keating K."/>
            <person name="Fields C.J."/>
        </authorList>
    </citation>
    <scope>NUCLEOTIDE SEQUENCE</scope>
    <source>
        <strain evidence="3">Niue_2</strain>
        <tissue evidence="3">Leaf</tissue>
    </source>
</reference>
<feature type="chain" id="PRO_5032721605" evidence="2">
    <location>
        <begin position="28"/>
        <end position="272"/>
    </location>
</feature>
<proteinExistence type="predicted"/>
<accession>A0A843TE51</accession>
<dbReference type="AlphaFoldDB" id="A0A843TE51"/>
<evidence type="ECO:0000313" key="3">
    <source>
        <dbReference type="EMBL" id="MQL67803.1"/>
    </source>
</evidence>
<organism evidence="3 4">
    <name type="scientific">Colocasia esculenta</name>
    <name type="common">Wild taro</name>
    <name type="synonym">Arum esculentum</name>
    <dbReference type="NCBI Taxonomy" id="4460"/>
    <lineage>
        <taxon>Eukaryota</taxon>
        <taxon>Viridiplantae</taxon>
        <taxon>Streptophyta</taxon>
        <taxon>Embryophyta</taxon>
        <taxon>Tracheophyta</taxon>
        <taxon>Spermatophyta</taxon>
        <taxon>Magnoliopsida</taxon>
        <taxon>Liliopsida</taxon>
        <taxon>Araceae</taxon>
        <taxon>Aroideae</taxon>
        <taxon>Colocasieae</taxon>
        <taxon>Colocasia</taxon>
    </lineage>
</organism>
<evidence type="ECO:0000256" key="1">
    <source>
        <dbReference type="SAM" id="MobiDB-lite"/>
    </source>
</evidence>
<feature type="non-terminal residue" evidence="3">
    <location>
        <position position="1"/>
    </location>
</feature>
<dbReference type="EMBL" id="NMUH01000001">
    <property type="protein sequence ID" value="MQL67803.1"/>
    <property type="molecule type" value="Genomic_DNA"/>
</dbReference>
<dbReference type="Proteomes" id="UP000652761">
    <property type="component" value="Unassembled WGS sequence"/>
</dbReference>
<feature type="region of interest" description="Disordered" evidence="1">
    <location>
        <begin position="91"/>
        <end position="111"/>
    </location>
</feature>
<keyword evidence="4" id="KW-1185">Reference proteome</keyword>
<sequence length="272" mass="31293">WSKEKSLTSWNKLLLFVLIQWLGDVAAGDSGDSYLDIQEDTPMAEDDIDLDIGIDLTFNQETEPFENNVTKAPTPTGVQNNVATPPLMNMLSEKNMPSQNSNRRRKRAPDTCSDSLEKIVRLGEERFRHYRATKEGCTTYFTSIGHLMNIVGTIERMDFNATSNVDLIKFLMHEEDYWEECIMCSSIFHAEEPKNRQMVGMWMAQDPHSGCGFFKWKESEEKNVVPNGEDRQRLTVEKVNNFLEKEMYAAESNVALCQRLLSSFENLAIRRK</sequence>
<evidence type="ECO:0000313" key="4">
    <source>
        <dbReference type="Proteomes" id="UP000652761"/>
    </source>
</evidence>
<gene>
    <name evidence="3" type="ORF">Taro_000071</name>
</gene>
<feature type="signal peptide" evidence="2">
    <location>
        <begin position="1"/>
        <end position="27"/>
    </location>
</feature>
<evidence type="ECO:0000256" key="2">
    <source>
        <dbReference type="SAM" id="SignalP"/>
    </source>
</evidence>
<keyword evidence="2" id="KW-0732">Signal</keyword>
<protein>
    <submittedName>
        <fullName evidence="3">Uncharacterized protein</fullName>
    </submittedName>
</protein>
<comment type="caution">
    <text evidence="3">The sequence shown here is derived from an EMBL/GenBank/DDBJ whole genome shotgun (WGS) entry which is preliminary data.</text>
</comment>